<evidence type="ECO:0000313" key="8">
    <source>
        <dbReference type="Proteomes" id="UP000574390"/>
    </source>
</evidence>
<dbReference type="GO" id="GO:0000166">
    <property type="term" value="F:nucleotide binding"/>
    <property type="evidence" value="ECO:0007669"/>
    <property type="project" value="InterPro"/>
</dbReference>
<gene>
    <name evidence="7" type="ORF">FOZ62_025146</name>
</gene>
<organism evidence="7 8">
    <name type="scientific">Perkinsus olseni</name>
    <name type="common">Perkinsus atlanticus</name>
    <dbReference type="NCBI Taxonomy" id="32597"/>
    <lineage>
        <taxon>Eukaryota</taxon>
        <taxon>Sar</taxon>
        <taxon>Alveolata</taxon>
        <taxon>Perkinsozoa</taxon>
        <taxon>Perkinsea</taxon>
        <taxon>Perkinsida</taxon>
        <taxon>Perkinsidae</taxon>
        <taxon>Perkinsus</taxon>
    </lineage>
</organism>
<evidence type="ECO:0000256" key="5">
    <source>
        <dbReference type="SAM" id="MobiDB-lite"/>
    </source>
</evidence>
<dbReference type="AlphaFoldDB" id="A0A7J6QDB9"/>
<feature type="region of interest" description="Disordered" evidence="5">
    <location>
        <begin position="381"/>
        <end position="405"/>
    </location>
</feature>
<dbReference type="PROSITE" id="PS00154">
    <property type="entry name" value="ATPASE_E1_E2"/>
    <property type="match status" value="1"/>
</dbReference>
<comment type="subcellular location">
    <subcellularLocation>
        <location evidence="1">Membrane</location>
    </subcellularLocation>
</comment>
<evidence type="ECO:0000256" key="1">
    <source>
        <dbReference type="ARBA" id="ARBA00004370"/>
    </source>
</evidence>
<feature type="non-terminal residue" evidence="7">
    <location>
        <position position="1"/>
    </location>
</feature>
<protein>
    <recommendedName>
        <fullName evidence="9">ATP synthase subunit 9</fullName>
    </recommendedName>
</protein>
<evidence type="ECO:0000256" key="3">
    <source>
        <dbReference type="ARBA" id="ARBA00022989"/>
    </source>
</evidence>
<dbReference type="GO" id="GO:0045332">
    <property type="term" value="P:phospholipid translocation"/>
    <property type="evidence" value="ECO:0007669"/>
    <property type="project" value="TreeGrafter"/>
</dbReference>
<feature type="transmembrane region" description="Helical" evidence="6">
    <location>
        <begin position="62"/>
        <end position="81"/>
    </location>
</feature>
<proteinExistence type="predicted"/>
<comment type="caution">
    <text evidence="7">The sequence shown here is derived from an EMBL/GenBank/DDBJ whole genome shotgun (WGS) entry which is preliminary data.</text>
</comment>
<dbReference type="EMBL" id="JABANM010030249">
    <property type="protein sequence ID" value="KAF4706584.1"/>
    <property type="molecule type" value="Genomic_DNA"/>
</dbReference>
<evidence type="ECO:0000256" key="6">
    <source>
        <dbReference type="SAM" id="Phobius"/>
    </source>
</evidence>
<dbReference type="InterPro" id="IPR018303">
    <property type="entry name" value="ATPase_P-typ_P_site"/>
</dbReference>
<dbReference type="GO" id="GO:0140326">
    <property type="term" value="F:ATPase-coupled intramembrane lipid transporter activity"/>
    <property type="evidence" value="ECO:0007669"/>
    <property type="project" value="TreeGrafter"/>
</dbReference>
<dbReference type="InterPro" id="IPR023214">
    <property type="entry name" value="HAD_sf"/>
</dbReference>
<dbReference type="Gene3D" id="3.40.50.1000">
    <property type="entry name" value="HAD superfamily/HAD-like"/>
    <property type="match status" value="1"/>
</dbReference>
<name>A0A7J6QDB9_PEROL</name>
<keyword evidence="3 6" id="KW-1133">Transmembrane helix</keyword>
<dbReference type="GO" id="GO:0005886">
    <property type="term" value="C:plasma membrane"/>
    <property type="evidence" value="ECO:0007669"/>
    <property type="project" value="TreeGrafter"/>
</dbReference>
<evidence type="ECO:0000256" key="2">
    <source>
        <dbReference type="ARBA" id="ARBA00022692"/>
    </source>
</evidence>
<dbReference type="SUPFAM" id="SSF81665">
    <property type="entry name" value="Calcium ATPase, transmembrane domain M"/>
    <property type="match status" value="1"/>
</dbReference>
<dbReference type="InterPro" id="IPR023299">
    <property type="entry name" value="ATPase_P-typ_cyto_dom_N"/>
</dbReference>
<dbReference type="Pfam" id="PF13246">
    <property type="entry name" value="Cation_ATPase"/>
    <property type="match status" value="1"/>
</dbReference>
<evidence type="ECO:0008006" key="9">
    <source>
        <dbReference type="Google" id="ProtNLM"/>
    </source>
</evidence>
<keyword evidence="4 6" id="KW-0472">Membrane</keyword>
<dbReference type="InterPro" id="IPR023298">
    <property type="entry name" value="ATPase_P-typ_TM_dom_sf"/>
</dbReference>
<keyword evidence="2 6" id="KW-0812">Transmembrane</keyword>
<evidence type="ECO:0000256" key="4">
    <source>
        <dbReference type="ARBA" id="ARBA00023136"/>
    </source>
</evidence>
<feature type="non-terminal residue" evidence="7">
    <location>
        <position position="405"/>
    </location>
</feature>
<evidence type="ECO:0000313" key="7">
    <source>
        <dbReference type="EMBL" id="KAF4706584.1"/>
    </source>
</evidence>
<dbReference type="Gene3D" id="3.40.1110.10">
    <property type="entry name" value="Calcium-transporting ATPase, cytoplasmic domain N"/>
    <property type="match status" value="1"/>
</dbReference>
<dbReference type="Gene3D" id="1.20.1110.10">
    <property type="entry name" value="Calcium-transporting ATPase, transmembrane domain"/>
    <property type="match status" value="1"/>
</dbReference>
<reference evidence="7 8" key="1">
    <citation type="submission" date="2020-04" db="EMBL/GenBank/DDBJ databases">
        <title>Perkinsus olseni comparative genomics.</title>
        <authorList>
            <person name="Bogema D.R."/>
        </authorList>
    </citation>
    <scope>NUCLEOTIDE SEQUENCE [LARGE SCALE GENOMIC DNA]</scope>
    <source>
        <strain evidence="7">ATCC PRA-205</strain>
    </source>
</reference>
<dbReference type="Proteomes" id="UP000574390">
    <property type="component" value="Unassembled WGS sequence"/>
</dbReference>
<dbReference type="SUPFAM" id="SSF81660">
    <property type="entry name" value="Metal cation-transporting ATPase, ATP-binding domain N"/>
    <property type="match status" value="1"/>
</dbReference>
<dbReference type="PANTHER" id="PTHR24092">
    <property type="entry name" value="PROBABLE PHOSPHOLIPID-TRANSPORTING ATPASE"/>
    <property type="match status" value="1"/>
</dbReference>
<accession>A0A7J6QDB9</accession>
<sequence>LNGGLREPADVNNMVLRGSSIRNTAWCCGVAVYVGGDTKLAMNVTSDTPTKRSRVEQQINRYLGFVFGLMLALALVLTIAFTRTSELRTEFELFVGLDSDEVSWGRQFLTFLLLFNNMVPISLYVTVDLVRSIQAYLIQRDVHLKDGKHSAVVSASNLNDDLGRVDYVLADKTGTLTENRMLFRMCSIGGVRYGDNNPAYKTESPRSTMVRSLGSSETFPITEKSYLYDEALLDLLGAPAITKPEEAFVHAFMLTCAMCNTIIPEATGRSPIEVRFEGASSDEEALVEMAASSGYILVGRNANYVTLRISRSTPEREERRWFETTFKIFGVNEFTSERKRMSVLVQMLKVVEYDNGDTAHVPDSSGSILLVKGADDVVMEHSRGGDEGDESMAVSGVPVQDVRET</sequence>